<dbReference type="EMBL" id="OU896709">
    <property type="protein sequence ID" value="CAG9819586.1"/>
    <property type="molecule type" value="Genomic_DNA"/>
</dbReference>
<keyword evidence="3" id="KW-1185">Reference proteome</keyword>
<feature type="compositionally biased region" description="Polar residues" evidence="1">
    <location>
        <begin position="1"/>
        <end position="10"/>
    </location>
</feature>
<reference evidence="2" key="2">
    <citation type="submission" date="2022-10" db="EMBL/GenBank/DDBJ databases">
        <authorList>
            <consortium name="ENA_rothamsted_submissions"/>
            <consortium name="culmorum"/>
            <person name="King R."/>
        </authorList>
    </citation>
    <scope>NUCLEOTIDE SEQUENCE</scope>
</reference>
<feature type="region of interest" description="Disordered" evidence="1">
    <location>
        <begin position="1"/>
        <end position="24"/>
    </location>
</feature>
<evidence type="ECO:0000313" key="3">
    <source>
        <dbReference type="Proteomes" id="UP001153737"/>
    </source>
</evidence>
<protein>
    <submittedName>
        <fullName evidence="2">Uncharacterized protein</fullName>
    </submittedName>
</protein>
<reference evidence="2" key="1">
    <citation type="submission" date="2022-01" db="EMBL/GenBank/DDBJ databases">
        <authorList>
            <person name="King R."/>
        </authorList>
    </citation>
    <scope>NUCLEOTIDE SEQUENCE</scope>
</reference>
<evidence type="ECO:0000313" key="2">
    <source>
        <dbReference type="EMBL" id="CAG9819586.1"/>
    </source>
</evidence>
<gene>
    <name evidence="2" type="ORF">PHAECO_LOCUS7218</name>
</gene>
<proteinExistence type="predicted"/>
<dbReference type="AlphaFoldDB" id="A0A9N9X0I6"/>
<dbReference type="Proteomes" id="UP001153737">
    <property type="component" value="Chromosome 3"/>
</dbReference>
<evidence type="ECO:0000256" key="1">
    <source>
        <dbReference type="SAM" id="MobiDB-lite"/>
    </source>
</evidence>
<organism evidence="2 3">
    <name type="scientific">Phaedon cochleariae</name>
    <name type="common">Mustard beetle</name>
    <dbReference type="NCBI Taxonomy" id="80249"/>
    <lineage>
        <taxon>Eukaryota</taxon>
        <taxon>Metazoa</taxon>
        <taxon>Ecdysozoa</taxon>
        <taxon>Arthropoda</taxon>
        <taxon>Hexapoda</taxon>
        <taxon>Insecta</taxon>
        <taxon>Pterygota</taxon>
        <taxon>Neoptera</taxon>
        <taxon>Endopterygota</taxon>
        <taxon>Coleoptera</taxon>
        <taxon>Polyphaga</taxon>
        <taxon>Cucujiformia</taxon>
        <taxon>Chrysomeloidea</taxon>
        <taxon>Chrysomelidae</taxon>
        <taxon>Chrysomelinae</taxon>
        <taxon>Chrysomelini</taxon>
        <taxon>Phaedon</taxon>
    </lineage>
</organism>
<sequence>MNLMKSSDTSNCEEDDDVNLMTIPSKTTTSTASYLTEGYIEVPGDPPSTENSIDNEIFPSSSSSSDEEDSSSDVTLEDCSNSYFAGYLAKKCVEKFECNKCKEFLIVDDTDIILNDPKQLLIINKNYGTSIQHLKYPGDDLKSLVERALTYFSKTFNKKPYRNKTRLFIKNQIFKKLHKKCQILQRVECKEHMDFIVDHLILCKLYRECKEMSKYNKKSETKKHQKLSILKS</sequence>
<dbReference type="OrthoDB" id="6773624at2759"/>
<name>A0A9N9X0I6_PHACE</name>
<feature type="region of interest" description="Disordered" evidence="1">
    <location>
        <begin position="38"/>
        <end position="73"/>
    </location>
</feature>
<accession>A0A9N9X0I6</accession>